<keyword evidence="1" id="KW-0472">Membrane</keyword>
<dbReference type="Pfam" id="PF12984">
    <property type="entry name" value="DUF3868"/>
    <property type="match status" value="1"/>
</dbReference>
<dbReference type="InterPro" id="IPR024480">
    <property type="entry name" value="DUF3868"/>
</dbReference>
<dbReference type="EMBL" id="JACHOC010000001">
    <property type="protein sequence ID" value="MBB4620541.1"/>
    <property type="molecule type" value="Genomic_DNA"/>
</dbReference>
<dbReference type="Proteomes" id="UP000533637">
    <property type="component" value="Unassembled WGS sequence"/>
</dbReference>
<dbReference type="PROSITE" id="PS51123">
    <property type="entry name" value="OMPA_2"/>
    <property type="match status" value="1"/>
</dbReference>
<evidence type="ECO:0000313" key="4">
    <source>
        <dbReference type="EMBL" id="MBB4620541.1"/>
    </source>
</evidence>
<organism evidence="4 5">
    <name type="scientific">Parabacteroides faecis</name>
    <dbReference type="NCBI Taxonomy" id="1217282"/>
    <lineage>
        <taxon>Bacteria</taxon>
        <taxon>Pseudomonadati</taxon>
        <taxon>Bacteroidota</taxon>
        <taxon>Bacteroidia</taxon>
        <taxon>Bacteroidales</taxon>
        <taxon>Tannerellaceae</taxon>
        <taxon>Parabacteroides</taxon>
    </lineage>
</organism>
<protein>
    <submittedName>
        <fullName evidence="4">Outer membrane protein OmpA-like peptidoglycan-associated protein</fullName>
    </submittedName>
</protein>
<gene>
    <name evidence="4" type="ORF">GGQ57_000415</name>
</gene>
<dbReference type="InterPro" id="IPR036737">
    <property type="entry name" value="OmpA-like_sf"/>
</dbReference>
<sequence>MRRNIQFIICVMAVLYLGCFPVMGQSRSYEGAITVNPVQLEQVGDSLYIHMEIVLDGVKVKSTRGVDFIPQLTSTEKMYSLPKVTMKGKDEYRVYERTLSLMSAREKAVYEKPYLVERLNKRTDKTIQYRYALLYEPWMADAHLDVKRDECGCGETLLMNVEPVADKVALEHIPEPYVVVPHMAFIKPVVEDIKRRDIQVESFLDFEVNKTNIRPEYMNNPQELAKIRSMIDELKSDPSIEVKGLDIIGYASPEGSLANNKRLSEGRAMALRDYLLSRYDFSQDQYRTVFGGENWEGLVKVLDAGDMEYKNEILAIIDTYSIDTERKAKLKQFRGGVPYQYLLKNIYPGLRVAVCKVNYNVKNFDVNEAKEVIKRRPQNLSLNEMFMVANSYPVGSREFVEVFEIAVRMYPENDVANINAAAAALSQGNLVAAERYLNRLTVKNVQSEYDNAMGVLALLKEEYDTAENYLNTAARSGLEAAKNNLKELEKKRINIVEIENKMR</sequence>
<comment type="caution">
    <text evidence="4">The sequence shown here is derived from an EMBL/GenBank/DDBJ whole genome shotgun (WGS) entry which is preliminary data.</text>
</comment>
<dbReference type="RefSeq" id="WP_122373643.1">
    <property type="nucleotide sequence ID" value="NZ_BMPB01000010.1"/>
</dbReference>
<reference evidence="4 5" key="1">
    <citation type="submission" date="2020-08" db="EMBL/GenBank/DDBJ databases">
        <title>Genomic Encyclopedia of Type Strains, Phase IV (KMG-IV): sequencing the most valuable type-strain genomes for metagenomic binning, comparative biology and taxonomic classification.</title>
        <authorList>
            <person name="Goeker M."/>
        </authorList>
    </citation>
    <scope>NUCLEOTIDE SEQUENCE [LARGE SCALE GENOMIC DNA]</scope>
    <source>
        <strain evidence="4 5">DSM 102983</strain>
    </source>
</reference>
<keyword evidence="2" id="KW-0175">Coiled coil</keyword>
<accession>A0ABR6KGB0</accession>
<feature type="coiled-coil region" evidence="2">
    <location>
        <begin position="442"/>
        <end position="501"/>
    </location>
</feature>
<evidence type="ECO:0000313" key="5">
    <source>
        <dbReference type="Proteomes" id="UP000533637"/>
    </source>
</evidence>
<feature type="domain" description="OmpA-like" evidence="3">
    <location>
        <begin position="193"/>
        <end position="325"/>
    </location>
</feature>
<evidence type="ECO:0000259" key="3">
    <source>
        <dbReference type="PROSITE" id="PS51123"/>
    </source>
</evidence>
<dbReference type="Gene3D" id="1.25.40.10">
    <property type="entry name" value="Tetratricopeptide repeat domain"/>
    <property type="match status" value="1"/>
</dbReference>
<proteinExistence type="predicted"/>
<dbReference type="InterPro" id="IPR006665">
    <property type="entry name" value="OmpA-like"/>
</dbReference>
<dbReference type="InterPro" id="IPR011990">
    <property type="entry name" value="TPR-like_helical_dom_sf"/>
</dbReference>
<dbReference type="Gene3D" id="3.30.1330.60">
    <property type="entry name" value="OmpA-like domain"/>
    <property type="match status" value="1"/>
</dbReference>
<dbReference type="SUPFAM" id="SSF103088">
    <property type="entry name" value="OmpA-like"/>
    <property type="match status" value="1"/>
</dbReference>
<keyword evidence="5" id="KW-1185">Reference proteome</keyword>
<name>A0ABR6KGB0_9BACT</name>
<evidence type="ECO:0000256" key="2">
    <source>
        <dbReference type="SAM" id="Coils"/>
    </source>
</evidence>
<evidence type="ECO:0000256" key="1">
    <source>
        <dbReference type="PROSITE-ProRule" id="PRU00473"/>
    </source>
</evidence>